<reference evidence="2 3" key="1">
    <citation type="submission" date="2020-04" db="EMBL/GenBank/DDBJ databases">
        <title>Donghicola sp., a member of the Rhodobacteraceae family isolated from mangrove forest in Thailand.</title>
        <authorList>
            <person name="Charoenyingcharoen P."/>
            <person name="Yukphan P."/>
        </authorList>
    </citation>
    <scope>NUCLEOTIDE SEQUENCE [LARGE SCALE GENOMIC DNA]</scope>
    <source>
        <strain evidence="2 3">C2-DW-16</strain>
    </source>
</reference>
<keyword evidence="2" id="KW-0808">Transferase</keyword>
<keyword evidence="3" id="KW-1185">Reference proteome</keyword>
<dbReference type="GO" id="GO:0008168">
    <property type="term" value="F:methyltransferase activity"/>
    <property type="evidence" value="ECO:0007669"/>
    <property type="project" value="UniProtKB-KW"/>
</dbReference>
<dbReference type="InterPro" id="IPR006342">
    <property type="entry name" value="FkbM_mtfrase"/>
</dbReference>
<dbReference type="InterPro" id="IPR029063">
    <property type="entry name" value="SAM-dependent_MTases_sf"/>
</dbReference>
<evidence type="ECO:0000313" key="3">
    <source>
        <dbReference type="Proteomes" id="UP000523601"/>
    </source>
</evidence>
<proteinExistence type="predicted"/>
<gene>
    <name evidence="2" type="ORF">HJ526_12145</name>
</gene>
<dbReference type="PANTHER" id="PTHR36973">
    <property type="entry name" value="SLL1456 PROTEIN-RELATED"/>
    <property type="match status" value="1"/>
</dbReference>
<dbReference type="PANTHER" id="PTHR36973:SF4">
    <property type="entry name" value="NODULATION PROTEIN"/>
    <property type="match status" value="1"/>
</dbReference>
<comment type="caution">
    <text evidence="2">The sequence shown here is derived from an EMBL/GenBank/DDBJ whole genome shotgun (WGS) entry which is preliminary data.</text>
</comment>
<organism evidence="2 3">
    <name type="scientific">Donghicola mangrovi</name>
    <dbReference type="NCBI Taxonomy" id="2729614"/>
    <lineage>
        <taxon>Bacteria</taxon>
        <taxon>Pseudomonadati</taxon>
        <taxon>Pseudomonadota</taxon>
        <taxon>Alphaproteobacteria</taxon>
        <taxon>Rhodobacterales</taxon>
        <taxon>Roseobacteraceae</taxon>
        <taxon>Donghicola</taxon>
    </lineage>
</organism>
<dbReference type="InterPro" id="IPR053188">
    <property type="entry name" value="FkbM_Methyltransferase"/>
</dbReference>
<dbReference type="EMBL" id="JABCJD010000006">
    <property type="protein sequence ID" value="NVO28176.1"/>
    <property type="molecule type" value="Genomic_DNA"/>
</dbReference>
<accession>A0ABX2PGX9</accession>
<keyword evidence="2" id="KW-0489">Methyltransferase</keyword>
<dbReference type="NCBIfam" id="TIGR01444">
    <property type="entry name" value="fkbM_fam"/>
    <property type="match status" value="1"/>
</dbReference>
<dbReference type="Pfam" id="PF05050">
    <property type="entry name" value="Methyltransf_21"/>
    <property type="match status" value="1"/>
</dbReference>
<dbReference type="Proteomes" id="UP000523601">
    <property type="component" value="Unassembled WGS sequence"/>
</dbReference>
<sequence>MYDDGSTVRTGFLVKVLKFERRLRILDVGANPLVEGDVSYKGLLDQGYAEVVGFEPQEHALAALLERKSEAETYLPYALGAGQEKELHLFQSSGFTSVFPADAASARYLGFHQAMKETDRVQIQTRRMDEITEIGAVDFLKIDVQGSETEIISHGLKTLGGAVAVQSEVRFFPLYEGEPTYGELEQALAKGGFRFLKLASLKHVSAASKWRKRLRRTIYSQAVDGDGFYLRDMRRPEAYSDDQLKALAILADGIMDAPDVTLFALDHLIAREAIPESSAEAYLATLPSEWTK</sequence>
<evidence type="ECO:0000313" key="2">
    <source>
        <dbReference type="EMBL" id="NVO28176.1"/>
    </source>
</evidence>
<evidence type="ECO:0000259" key="1">
    <source>
        <dbReference type="Pfam" id="PF05050"/>
    </source>
</evidence>
<feature type="domain" description="Methyltransferase FkbM" evidence="1">
    <location>
        <begin position="27"/>
        <end position="195"/>
    </location>
</feature>
<dbReference type="Gene3D" id="3.40.50.150">
    <property type="entry name" value="Vaccinia Virus protein VP39"/>
    <property type="match status" value="1"/>
</dbReference>
<dbReference type="SUPFAM" id="SSF53335">
    <property type="entry name" value="S-adenosyl-L-methionine-dependent methyltransferases"/>
    <property type="match status" value="1"/>
</dbReference>
<dbReference type="GO" id="GO:0032259">
    <property type="term" value="P:methylation"/>
    <property type="evidence" value="ECO:0007669"/>
    <property type="project" value="UniProtKB-KW"/>
</dbReference>
<dbReference type="RefSeq" id="WP_176854834.1">
    <property type="nucleotide sequence ID" value="NZ_JABCJD010000006.1"/>
</dbReference>
<protein>
    <submittedName>
        <fullName evidence="2">FkbM family methyltransferase</fullName>
    </submittedName>
</protein>
<name>A0ABX2PGX9_9RHOB</name>